<protein>
    <submittedName>
        <fullName evidence="1">Uncharacterized protein</fullName>
    </submittedName>
</protein>
<proteinExistence type="predicted"/>
<accession>A0A0D1KQ42</accession>
<gene>
    <name evidence="1" type="ORF">SC09_Contig25orf00976</name>
</gene>
<dbReference type="EMBL" id="JXBC01000004">
    <property type="protein sequence ID" value="KIU11040.1"/>
    <property type="molecule type" value="Genomic_DNA"/>
</dbReference>
<dbReference type="PATRIC" id="fig|1423.134.peg.2347"/>
<sequence length="42" mass="4942">MYEPLHDYQKRGWRACPFLCLQASLLSTAGRSMRKGKWDDKP</sequence>
<comment type="caution">
    <text evidence="1">The sequence shown here is derived from an EMBL/GenBank/DDBJ whole genome shotgun (WGS) entry which is preliminary data.</text>
</comment>
<dbReference type="Proteomes" id="UP000032247">
    <property type="component" value="Unassembled WGS sequence"/>
</dbReference>
<evidence type="ECO:0000313" key="2">
    <source>
        <dbReference type="Proteomes" id="UP000032247"/>
    </source>
</evidence>
<evidence type="ECO:0000313" key="1">
    <source>
        <dbReference type="EMBL" id="KIU11040.1"/>
    </source>
</evidence>
<name>A0A0D1KQ42_BACIU</name>
<dbReference type="AlphaFoldDB" id="A0A0D1KQ42"/>
<organism evidence="1 2">
    <name type="scientific">Bacillus subtilis</name>
    <dbReference type="NCBI Taxonomy" id="1423"/>
    <lineage>
        <taxon>Bacteria</taxon>
        <taxon>Bacillati</taxon>
        <taxon>Bacillota</taxon>
        <taxon>Bacilli</taxon>
        <taxon>Bacillales</taxon>
        <taxon>Bacillaceae</taxon>
        <taxon>Bacillus</taxon>
    </lineage>
</organism>
<reference evidence="1 2" key="1">
    <citation type="submission" date="2014-12" db="EMBL/GenBank/DDBJ databases">
        <title>Comparative genome analysis of Bacillus coagulans HM-08, Clostridium butyricum HM-68, Bacillus subtilis HM-66 and Bacillus licheniformis BL-09.</title>
        <authorList>
            <person name="Zhang H."/>
        </authorList>
    </citation>
    <scope>NUCLEOTIDE SEQUENCE [LARGE SCALE GENOMIC DNA]</scope>
    <source>
        <strain evidence="1 2">HM-66</strain>
    </source>
</reference>